<feature type="region of interest" description="Disordered" evidence="1">
    <location>
        <begin position="71"/>
        <end position="352"/>
    </location>
</feature>
<dbReference type="AlphaFoldDB" id="A0A179UDL0"/>
<reference evidence="3" key="1">
    <citation type="journal article" date="2015" name="PLoS Genet.">
        <title>The dynamic genome and transcriptome of the human fungal pathogen Blastomyces and close relative Emmonsia.</title>
        <authorList>
            <person name="Munoz J.F."/>
            <person name="Gauthier G.M."/>
            <person name="Desjardins C.A."/>
            <person name="Gallo J.E."/>
            <person name="Holder J."/>
            <person name="Sullivan T.D."/>
            <person name="Marty A.J."/>
            <person name="Carmen J.C."/>
            <person name="Chen Z."/>
            <person name="Ding L."/>
            <person name="Gujja S."/>
            <person name="Magrini V."/>
            <person name="Misas E."/>
            <person name="Mitreva M."/>
            <person name="Priest M."/>
            <person name="Saif S."/>
            <person name="Whiston E.A."/>
            <person name="Young S."/>
            <person name="Zeng Q."/>
            <person name="Goldman W.E."/>
            <person name="Mardis E.R."/>
            <person name="Taylor J.W."/>
            <person name="McEwen J.G."/>
            <person name="Clay O.K."/>
            <person name="Klein B.S."/>
            <person name="Cuomo C.A."/>
        </authorList>
    </citation>
    <scope>NUCLEOTIDE SEQUENCE [LARGE SCALE GENOMIC DNA]</scope>
    <source>
        <strain evidence="3">SLH14081</strain>
    </source>
</reference>
<dbReference type="Proteomes" id="UP000002038">
    <property type="component" value="Unassembled WGS sequence"/>
</dbReference>
<dbReference type="STRING" id="559298.A0A179UDL0"/>
<protein>
    <submittedName>
        <fullName evidence="2">Uncharacterized protein</fullName>
    </submittedName>
</protein>
<feature type="compositionally biased region" description="Polar residues" evidence="1">
    <location>
        <begin position="105"/>
        <end position="117"/>
    </location>
</feature>
<dbReference type="KEGG" id="bgh:BDBG_01575"/>
<dbReference type="EMBL" id="GG657449">
    <property type="protein sequence ID" value="OAT05141.1"/>
    <property type="molecule type" value="Genomic_DNA"/>
</dbReference>
<sequence length="777" mass="85372">MVFKRHTTPLHFETLPALPSELLSEFSDSDDGLDDAARAAKRRKIERLGQDYLEGKPLFILSAGLKGPLDNGWMNPWKRNRGKDKKPQRGASLWKQGRQKDFRNGISNSGMVSSEATSKPLERRMKPSPQVLRQGSGFESSLDLEPVQAQRSDQRQRKSGSRGRGQLETDIFSARKTPSNSIFSKPRAVSARVNSTTAEQAPRSVSASTSHRFSVDSNNSWLKTDEKRLHPQAYERPTGSSPTPGYRLRSPAKLQQDGGLQHNSKRPRVDDFIGDNNKNYTPPRISFTPINGHGALAPSSHKTIREPRREDPHQSRKSSKSPGGRSRFSKPGKPASAFTGIPNRNEKEVVHVKRSYKSSTIMQPSGSLQVVPSTTDHFLESEYPHPGKPASSVDTISNSNGNVEHSKRHRSQVSRDKAQPESKDENPNNNNNSSHTLPLDPTPNGTHGLQDNLQTLSNMTASEGLPSAQIVPDYFKFPIPTMSLHSTYFSAGYPSSARRSQNGGYEEQVSTLAIQVTKKAQTNNSSKVVVTGEPAKPSHLSDTSISSRQANNHSQDAITPFDFSMVKRIKPGRRSEAEAEAIVPPGKGKDEQKEGRIRARNSDIQNDSSLFSSRPRNQAPSFSLSQKSTSSRRHRENSFANGSTSTNAHKCTALPPPSLPNRPSNTSSTNIPVAPPGEAQSHDADSTILPFNLTASTNDTRQYQEGQGHAPGWDNFDLSQAIADAGTFLGSWDFEKVDLERINHSNSVKRLNSITNMGNRNSRNTNENSHGAGARNG</sequence>
<accession>A0A179UDL0</accession>
<evidence type="ECO:0000313" key="2">
    <source>
        <dbReference type="EMBL" id="OAT05141.1"/>
    </source>
</evidence>
<feature type="region of interest" description="Disordered" evidence="1">
    <location>
        <begin position="378"/>
        <end position="451"/>
    </location>
</feature>
<feature type="compositionally biased region" description="Polar residues" evidence="1">
    <location>
        <begin position="540"/>
        <end position="557"/>
    </location>
</feature>
<feature type="compositionally biased region" description="Polar residues" evidence="1">
    <location>
        <begin position="392"/>
        <end position="403"/>
    </location>
</feature>
<dbReference type="VEuPathDB" id="FungiDB:BDBG_01575"/>
<dbReference type="GeneID" id="8507047"/>
<organism evidence="2 3">
    <name type="scientific">Blastomyces gilchristii (strain SLH14081)</name>
    <name type="common">Blastomyces dermatitidis</name>
    <dbReference type="NCBI Taxonomy" id="559298"/>
    <lineage>
        <taxon>Eukaryota</taxon>
        <taxon>Fungi</taxon>
        <taxon>Dikarya</taxon>
        <taxon>Ascomycota</taxon>
        <taxon>Pezizomycotina</taxon>
        <taxon>Eurotiomycetes</taxon>
        <taxon>Eurotiomycetidae</taxon>
        <taxon>Onygenales</taxon>
        <taxon>Ajellomycetaceae</taxon>
        <taxon>Blastomyces</taxon>
    </lineage>
</organism>
<feature type="compositionally biased region" description="Low complexity" evidence="1">
    <location>
        <begin position="661"/>
        <end position="672"/>
    </location>
</feature>
<feature type="region of interest" description="Disordered" evidence="1">
    <location>
        <begin position="523"/>
        <end position="684"/>
    </location>
</feature>
<feature type="compositionally biased region" description="Basic and acidic residues" evidence="1">
    <location>
        <begin position="413"/>
        <end position="426"/>
    </location>
</feature>
<feature type="compositionally biased region" description="Polar residues" evidence="1">
    <location>
        <begin position="602"/>
        <end position="629"/>
    </location>
</feature>
<keyword evidence="3" id="KW-1185">Reference proteome</keyword>
<evidence type="ECO:0000256" key="1">
    <source>
        <dbReference type="SAM" id="MobiDB-lite"/>
    </source>
</evidence>
<name>A0A179UDL0_BLAGS</name>
<feature type="region of interest" description="Disordered" evidence="1">
    <location>
        <begin position="752"/>
        <end position="777"/>
    </location>
</feature>
<feature type="compositionally biased region" description="Polar residues" evidence="1">
    <location>
        <begin position="192"/>
        <end position="222"/>
    </location>
</feature>
<feature type="compositionally biased region" description="Basic residues" evidence="1">
    <location>
        <begin position="78"/>
        <end position="88"/>
    </location>
</feature>
<proteinExistence type="predicted"/>
<dbReference type="OrthoDB" id="5419922at2759"/>
<feature type="compositionally biased region" description="Polar residues" evidence="1">
    <location>
        <begin position="638"/>
        <end position="649"/>
    </location>
</feature>
<feature type="compositionally biased region" description="Basic and acidic residues" evidence="1">
    <location>
        <begin position="587"/>
        <end position="601"/>
    </location>
</feature>
<feature type="compositionally biased region" description="Polar residues" evidence="1">
    <location>
        <begin position="752"/>
        <end position="769"/>
    </location>
</feature>
<dbReference type="RefSeq" id="XP_002628667.1">
    <property type="nucleotide sequence ID" value="XM_002628621.2"/>
</dbReference>
<gene>
    <name evidence="2" type="ORF">BDBG_01575</name>
</gene>
<feature type="compositionally biased region" description="Basic and acidic residues" evidence="1">
    <location>
        <begin position="303"/>
        <end position="314"/>
    </location>
</feature>
<evidence type="ECO:0000313" key="3">
    <source>
        <dbReference type="Proteomes" id="UP000002038"/>
    </source>
</evidence>